<proteinExistence type="predicted"/>
<keyword evidence="2" id="KW-1185">Reference proteome</keyword>
<name>C8ZKG3_9CAUD</name>
<evidence type="ECO:0000313" key="1">
    <source>
        <dbReference type="EMBL" id="CAZ66205.1"/>
    </source>
</evidence>
<accession>C8ZKG3</accession>
<dbReference type="Pfam" id="PF13479">
    <property type="entry name" value="AAA_24"/>
    <property type="match status" value="1"/>
</dbReference>
<dbReference type="KEGG" id="vg:8684416"/>
<dbReference type="GeneID" id="8684416"/>
<sequence>MAQVNDNLFLISGESATGKSLSLKNLENPEGVIYLNCEAGKKLPFRNKFKSFTVTHPEHVYEAFDALEQGKLEGHTIVIDTLTYLMDMYESQCVLGSPDTQKAWGNYQQFFKNLMQDYVARSTANVIFLGHTKSVYNEARMMMESCVPVKGALKNNGIESYFSLVISTKKMSLRELEPYREGNKLLTVSPLEESLGFKHVFQTMITKETIGERIRGPMDMWDTCETFINNDAQLVMQRLREYYAD</sequence>
<protein>
    <submittedName>
        <fullName evidence="1">N4 gp44-like protein</fullName>
    </submittedName>
</protein>
<dbReference type="EMBL" id="FN422398">
    <property type="protein sequence ID" value="CAZ66205.1"/>
    <property type="molecule type" value="Genomic_DNA"/>
</dbReference>
<evidence type="ECO:0000313" key="2">
    <source>
        <dbReference type="Proteomes" id="UP000002615"/>
    </source>
</evidence>
<dbReference type="RefSeq" id="YP_003358346.1">
    <property type="nucleotide sequence ID" value="NC_013691.1"/>
</dbReference>
<reference evidence="2" key="1">
    <citation type="journal article" date="2010" name="Virology">
        <title>Molecular and physiological analysis of three Pseudomonas aeruginosa phages belonging to the "N4-like viruses".</title>
        <authorList>
            <person name="Ceyssens P.J."/>
            <person name="Brabban A."/>
            <person name="Rogge L."/>
            <person name="Lewis M.S."/>
            <person name="Pickard D."/>
            <person name="Goulding D."/>
            <person name="Dougan G."/>
            <person name="Nob en J.P."/>
            <person name="Kropinski A."/>
            <person name="Kutter E."/>
            <person name="Lavigne R."/>
        </authorList>
    </citation>
    <scope>NUCLEOTIDE SEQUENCE [LARGE SCALE GENOMIC DNA]</scope>
</reference>
<dbReference type="Proteomes" id="UP000002615">
    <property type="component" value="Segment"/>
</dbReference>
<organism evidence="1 2">
    <name type="scientific">Pseudomonas phage LUZ7</name>
    <dbReference type="NCBI Taxonomy" id="655097"/>
    <lineage>
        <taxon>Viruses</taxon>
        <taxon>Duplodnaviria</taxon>
        <taxon>Heunggongvirae</taxon>
        <taxon>Uroviricota</taxon>
        <taxon>Caudoviricetes</taxon>
        <taxon>Schitoviridae</taxon>
        <taxon>Migulavirinae</taxon>
        <taxon>Luzseptimavirus</taxon>
        <taxon>Luzseptimavirus LUZ7</taxon>
    </lineage>
</organism>
<dbReference type="OrthoDB" id="7069at10239"/>